<reference evidence="1 2" key="1">
    <citation type="submission" date="2020-09" db="EMBL/GenBank/DDBJ databases">
        <title>Actinomycete isolated from the Camponotus japonicus Mayr.</title>
        <authorList>
            <person name="Gong X."/>
        </authorList>
    </citation>
    <scope>NUCLEOTIDE SEQUENCE [LARGE SCALE GENOMIC DNA]</scope>
    <source>
        <strain evidence="1 2">2C-HV3</strain>
    </source>
</reference>
<dbReference type="Proteomes" id="UP000653231">
    <property type="component" value="Unassembled WGS sequence"/>
</dbReference>
<proteinExistence type="predicted"/>
<protein>
    <submittedName>
        <fullName evidence="1">Uncharacterized protein</fullName>
    </submittedName>
</protein>
<accession>A0ABR8LBM3</accession>
<name>A0ABR8LBM3_9ACTN</name>
<keyword evidence="2" id="KW-1185">Reference proteome</keyword>
<dbReference type="EMBL" id="JACXRZ010000031">
    <property type="protein sequence ID" value="MBD3147417.1"/>
    <property type="molecule type" value="Genomic_DNA"/>
</dbReference>
<gene>
    <name evidence="1" type="ORF">IEQ31_30185</name>
</gene>
<evidence type="ECO:0000313" key="1">
    <source>
        <dbReference type="EMBL" id="MBD3147417.1"/>
    </source>
</evidence>
<comment type="caution">
    <text evidence="1">The sequence shown here is derived from an EMBL/GenBank/DDBJ whole genome shotgun (WGS) entry which is preliminary data.</text>
</comment>
<sequence length="82" mass="8793">MTLRCEQKTPRRRRTGVKSIARFCGSCGCGCPELFVDASALAERQVVITDDFGQKVEMSLDQLGSLVEAAKTGALDDLALTG</sequence>
<organism evidence="1 2">
    <name type="scientific">Microbispora bryophytorum subsp. camponoti</name>
    <dbReference type="NCBI Taxonomy" id="1677852"/>
    <lineage>
        <taxon>Bacteria</taxon>
        <taxon>Bacillati</taxon>
        <taxon>Actinomycetota</taxon>
        <taxon>Actinomycetes</taxon>
        <taxon>Streptosporangiales</taxon>
        <taxon>Streptosporangiaceae</taxon>
        <taxon>Microbispora</taxon>
    </lineage>
</organism>
<evidence type="ECO:0000313" key="2">
    <source>
        <dbReference type="Proteomes" id="UP000653231"/>
    </source>
</evidence>